<keyword evidence="2" id="KW-0012">Acyltransferase</keyword>
<dbReference type="InterPro" id="IPR016181">
    <property type="entry name" value="Acyl_CoA_acyltransferase"/>
</dbReference>
<proteinExistence type="predicted"/>
<keyword evidence="1" id="KW-0808">Transferase</keyword>
<protein>
    <submittedName>
        <fullName evidence="4">GNAT family N-acetyltransferase</fullName>
    </submittedName>
</protein>
<dbReference type="PANTHER" id="PTHR43877">
    <property type="entry name" value="AMINOALKYLPHOSPHONATE N-ACETYLTRANSFERASE-RELATED-RELATED"/>
    <property type="match status" value="1"/>
</dbReference>
<evidence type="ECO:0000313" key="4">
    <source>
        <dbReference type="EMBL" id="MBD3927211.1"/>
    </source>
</evidence>
<accession>A0ABR8NHI5</accession>
<dbReference type="Proteomes" id="UP000618818">
    <property type="component" value="Unassembled WGS sequence"/>
</dbReference>
<comment type="caution">
    <text evidence="4">The sequence shown here is derived from an EMBL/GenBank/DDBJ whole genome shotgun (WGS) entry which is preliminary data.</text>
</comment>
<evidence type="ECO:0000313" key="5">
    <source>
        <dbReference type="Proteomes" id="UP000618818"/>
    </source>
</evidence>
<name>A0ABR8NHI5_9ACTN</name>
<dbReference type="Gene3D" id="3.40.630.30">
    <property type="match status" value="1"/>
</dbReference>
<evidence type="ECO:0000256" key="2">
    <source>
        <dbReference type="ARBA" id="ARBA00023315"/>
    </source>
</evidence>
<dbReference type="Pfam" id="PF00583">
    <property type="entry name" value="Acetyltransf_1"/>
    <property type="match status" value="1"/>
</dbReference>
<dbReference type="EMBL" id="JACXYZ010000004">
    <property type="protein sequence ID" value="MBD3927211.1"/>
    <property type="molecule type" value="Genomic_DNA"/>
</dbReference>
<evidence type="ECO:0000256" key="1">
    <source>
        <dbReference type="ARBA" id="ARBA00022679"/>
    </source>
</evidence>
<dbReference type="InterPro" id="IPR050832">
    <property type="entry name" value="Bact_Acetyltransf"/>
</dbReference>
<gene>
    <name evidence="4" type="ORF">IEZ26_21495</name>
</gene>
<keyword evidence="5" id="KW-1185">Reference proteome</keyword>
<evidence type="ECO:0000259" key="3">
    <source>
        <dbReference type="PROSITE" id="PS51186"/>
    </source>
</evidence>
<dbReference type="SUPFAM" id="SSF55729">
    <property type="entry name" value="Acyl-CoA N-acyltransferases (Nat)"/>
    <property type="match status" value="1"/>
</dbReference>
<reference evidence="4 5" key="1">
    <citation type="submission" date="2020-09" db="EMBL/GenBank/DDBJ databases">
        <title>novel species in genus Nocardioides.</title>
        <authorList>
            <person name="Zhang G."/>
        </authorList>
    </citation>
    <scope>NUCLEOTIDE SEQUENCE [LARGE SCALE GENOMIC DNA]</scope>
    <source>
        <strain evidence="4 5">KCTC 39551</strain>
    </source>
</reference>
<feature type="domain" description="N-acetyltransferase" evidence="3">
    <location>
        <begin position="54"/>
        <end position="226"/>
    </location>
</feature>
<sequence>MVFLPCRCSSSVTGAPTRPHQHYYRCLDRWAGPTGADRSRPDRFARRYPAGVPVTVRRASEADVEGLSRLAALTFPLACTPQTPADLLAAHIATRLDPASFRRHLGDPACTVLLAEDETGADPVGYTMLLLEEPSDPDVARAIRHRPTVELVRCYVHPEHHGSGTAGLLMEHTLAAAAGTGARGAWLGVSEENARANAFYARHGFEPVGRKRFLIGDAWEDDVVRERVLRTP</sequence>
<dbReference type="CDD" id="cd04301">
    <property type="entry name" value="NAT_SF"/>
    <property type="match status" value="1"/>
</dbReference>
<dbReference type="PANTHER" id="PTHR43877:SF1">
    <property type="entry name" value="ACETYLTRANSFERASE"/>
    <property type="match status" value="1"/>
</dbReference>
<dbReference type="PROSITE" id="PS51186">
    <property type="entry name" value="GNAT"/>
    <property type="match status" value="1"/>
</dbReference>
<organism evidence="4 5">
    <name type="scientific">Nocardioides cavernae</name>
    <dbReference type="NCBI Taxonomy" id="1921566"/>
    <lineage>
        <taxon>Bacteria</taxon>
        <taxon>Bacillati</taxon>
        <taxon>Actinomycetota</taxon>
        <taxon>Actinomycetes</taxon>
        <taxon>Propionibacteriales</taxon>
        <taxon>Nocardioidaceae</taxon>
        <taxon>Nocardioides</taxon>
    </lineage>
</organism>
<dbReference type="InterPro" id="IPR000182">
    <property type="entry name" value="GNAT_dom"/>
</dbReference>